<evidence type="ECO:0000313" key="2">
    <source>
        <dbReference type="EnsemblPlants" id="Bo9g071700.1"/>
    </source>
</evidence>
<protein>
    <submittedName>
        <fullName evidence="2">Uncharacterized protein</fullName>
    </submittedName>
</protein>
<dbReference type="Proteomes" id="UP000032141">
    <property type="component" value="Chromosome C9"/>
</dbReference>
<name>A0A0D3E7K4_BRAOL</name>
<dbReference type="HOGENOM" id="CLU_040720_0_2_1"/>
<dbReference type="EnsemblPlants" id="Bo9g071700.1">
    <property type="protein sequence ID" value="Bo9g071700.1"/>
    <property type="gene ID" value="Bo9g071700"/>
</dbReference>
<dbReference type="InterPro" id="IPR004252">
    <property type="entry name" value="Probable_transposase_24"/>
</dbReference>
<reference evidence="2" key="2">
    <citation type="submission" date="2015-03" db="UniProtKB">
        <authorList>
            <consortium name="EnsemblPlants"/>
        </authorList>
    </citation>
    <scope>IDENTIFICATION</scope>
</reference>
<accession>A0A0D3E7K4</accession>
<evidence type="ECO:0000256" key="1">
    <source>
        <dbReference type="SAM" id="MobiDB-lite"/>
    </source>
</evidence>
<sequence>SDDEPRPTARLRRSLVSSSRASGSSYEQNSVPAYIPAPAPVAPPAAAQQDPGVMPVELLVQQPGREHLPQEFNWHSDLTETVRKKFNEKAMDSYTKQMNAWKTVWQKNKRPRFINGTRRLLGTPRTGRAIVAGKVSNDGNPVDPLQLIKVAHTNKKTGQIQDLVIRGVVDLVEAEIASQSQPLSDDRDSTGASTNLSLMQISEMVENAVPKRKGGRLVGLARRASSYPASSSKSPYADPMILEELHDKDERIGALDEQNTTILSENATIRSENATILAELASQKKFNTEIMQKLDRLMSSSS</sequence>
<feature type="region of interest" description="Disordered" evidence="1">
    <location>
        <begin position="1"/>
        <end position="30"/>
    </location>
</feature>
<feature type="compositionally biased region" description="Low complexity" evidence="1">
    <location>
        <begin position="14"/>
        <end position="25"/>
    </location>
</feature>
<organism evidence="2 3">
    <name type="scientific">Brassica oleracea var. oleracea</name>
    <dbReference type="NCBI Taxonomy" id="109376"/>
    <lineage>
        <taxon>Eukaryota</taxon>
        <taxon>Viridiplantae</taxon>
        <taxon>Streptophyta</taxon>
        <taxon>Embryophyta</taxon>
        <taxon>Tracheophyta</taxon>
        <taxon>Spermatophyta</taxon>
        <taxon>Magnoliopsida</taxon>
        <taxon>eudicotyledons</taxon>
        <taxon>Gunneridae</taxon>
        <taxon>Pentapetalae</taxon>
        <taxon>rosids</taxon>
        <taxon>malvids</taxon>
        <taxon>Brassicales</taxon>
        <taxon>Brassicaceae</taxon>
        <taxon>Brassiceae</taxon>
        <taxon>Brassica</taxon>
    </lineage>
</organism>
<reference evidence="2 3" key="1">
    <citation type="journal article" date="2014" name="Genome Biol.">
        <title>Transcriptome and methylome profiling reveals relics of genome dominance in the mesopolyploid Brassica oleracea.</title>
        <authorList>
            <person name="Parkin I.A."/>
            <person name="Koh C."/>
            <person name="Tang H."/>
            <person name="Robinson S.J."/>
            <person name="Kagale S."/>
            <person name="Clarke W.E."/>
            <person name="Town C.D."/>
            <person name="Nixon J."/>
            <person name="Krishnakumar V."/>
            <person name="Bidwell S.L."/>
            <person name="Denoeud F."/>
            <person name="Belcram H."/>
            <person name="Links M.G."/>
            <person name="Just J."/>
            <person name="Clarke C."/>
            <person name="Bender T."/>
            <person name="Huebert T."/>
            <person name="Mason A.S."/>
            <person name="Pires J.C."/>
            <person name="Barker G."/>
            <person name="Moore J."/>
            <person name="Walley P.G."/>
            <person name="Manoli S."/>
            <person name="Batley J."/>
            <person name="Edwards D."/>
            <person name="Nelson M.N."/>
            <person name="Wang X."/>
            <person name="Paterson A.H."/>
            <person name="King G."/>
            <person name="Bancroft I."/>
            <person name="Chalhoub B."/>
            <person name="Sharpe A.G."/>
        </authorList>
    </citation>
    <scope>NUCLEOTIDE SEQUENCE</scope>
    <source>
        <strain evidence="2 3">cv. TO1000</strain>
    </source>
</reference>
<keyword evidence="3" id="KW-1185">Reference proteome</keyword>
<dbReference type="Pfam" id="PF03004">
    <property type="entry name" value="Transposase_24"/>
    <property type="match status" value="1"/>
</dbReference>
<dbReference type="AlphaFoldDB" id="A0A0D3E7K4"/>
<proteinExistence type="predicted"/>
<dbReference type="Gramene" id="Bo9g071700.1">
    <property type="protein sequence ID" value="Bo9g071700.1"/>
    <property type="gene ID" value="Bo9g071700"/>
</dbReference>
<evidence type="ECO:0000313" key="3">
    <source>
        <dbReference type="Proteomes" id="UP000032141"/>
    </source>
</evidence>